<dbReference type="InterPro" id="IPR050469">
    <property type="entry name" value="Diguanylate_Cyclase"/>
</dbReference>
<gene>
    <name evidence="2" type="ORF">BR63_18555</name>
</gene>
<organism evidence="2 3">
    <name type="scientific">Thermanaerosceptrum fracticalcis</name>
    <dbReference type="NCBI Taxonomy" id="1712410"/>
    <lineage>
        <taxon>Bacteria</taxon>
        <taxon>Bacillati</taxon>
        <taxon>Bacillota</taxon>
        <taxon>Clostridia</taxon>
        <taxon>Eubacteriales</taxon>
        <taxon>Peptococcaceae</taxon>
        <taxon>Thermanaerosceptrum</taxon>
    </lineage>
</organism>
<dbReference type="InterPro" id="IPR029787">
    <property type="entry name" value="Nucleotide_cyclase"/>
</dbReference>
<dbReference type="PANTHER" id="PTHR45138">
    <property type="entry name" value="REGULATORY COMPONENTS OF SENSORY TRANSDUCTION SYSTEM"/>
    <property type="match status" value="1"/>
</dbReference>
<dbReference type="OrthoDB" id="9783388at2"/>
<name>A0A7G6E7N7_THEFR</name>
<dbReference type="PROSITE" id="PS50887">
    <property type="entry name" value="GGDEF"/>
    <property type="match status" value="1"/>
</dbReference>
<dbReference type="Pfam" id="PF00990">
    <property type="entry name" value="GGDEF"/>
    <property type="match status" value="1"/>
</dbReference>
<feature type="domain" description="GGDEF" evidence="1">
    <location>
        <begin position="51"/>
        <end position="106"/>
    </location>
</feature>
<dbReference type="CDD" id="cd01949">
    <property type="entry name" value="GGDEF"/>
    <property type="match status" value="1"/>
</dbReference>
<dbReference type="GO" id="GO:0052621">
    <property type="term" value="F:diguanylate cyclase activity"/>
    <property type="evidence" value="ECO:0007669"/>
    <property type="project" value="TreeGrafter"/>
</dbReference>
<dbReference type="GO" id="GO:1902201">
    <property type="term" value="P:negative regulation of bacterial-type flagellum-dependent cell motility"/>
    <property type="evidence" value="ECO:0007669"/>
    <property type="project" value="TreeGrafter"/>
</dbReference>
<dbReference type="EMBL" id="CP045798">
    <property type="protein sequence ID" value="QNB48091.1"/>
    <property type="molecule type" value="Genomic_DNA"/>
</dbReference>
<dbReference type="SUPFAM" id="SSF55073">
    <property type="entry name" value="Nucleotide cyclase"/>
    <property type="match status" value="1"/>
</dbReference>
<dbReference type="Gene3D" id="3.30.70.270">
    <property type="match status" value="1"/>
</dbReference>
<dbReference type="KEGG" id="tfr:BR63_18555"/>
<reference evidence="2 3" key="1">
    <citation type="journal article" date="2019" name="Front. Microbiol.">
        <title>Thermoanaerosceptrum fracticalcis gen. nov. sp. nov., a Novel Fumarate-Fermenting Microorganism From a Deep Fractured Carbonate Aquifer of the US Great Basin.</title>
        <authorList>
            <person name="Hamilton-Brehm S.D."/>
            <person name="Stewart L.E."/>
            <person name="Zavarin M."/>
            <person name="Caldwell M."/>
            <person name="Lawson P.A."/>
            <person name="Onstott T.C."/>
            <person name="Grzymski J."/>
            <person name="Neveux I."/>
            <person name="Lollar B.S."/>
            <person name="Russell C.E."/>
            <person name="Moser D.P."/>
        </authorList>
    </citation>
    <scope>NUCLEOTIDE SEQUENCE [LARGE SCALE GENOMIC DNA]</scope>
    <source>
        <strain evidence="2 3">DRI-13</strain>
    </source>
</reference>
<dbReference type="SMART" id="SM00267">
    <property type="entry name" value="GGDEF"/>
    <property type="match status" value="1"/>
</dbReference>
<dbReference type="NCBIfam" id="TIGR00254">
    <property type="entry name" value="GGDEF"/>
    <property type="match status" value="1"/>
</dbReference>
<protein>
    <submittedName>
        <fullName evidence="2">Diguanylate cyclase</fullName>
    </submittedName>
</protein>
<dbReference type="AlphaFoldDB" id="A0A7G6E7N7"/>
<dbReference type="InterPro" id="IPR000160">
    <property type="entry name" value="GGDEF_dom"/>
</dbReference>
<evidence type="ECO:0000259" key="1">
    <source>
        <dbReference type="PROSITE" id="PS50887"/>
    </source>
</evidence>
<proteinExistence type="predicted"/>
<sequence length="106" mass="11734">MWLILFVTKKLTLLVNLRHHQYLSLHDALTGLYNRAYFQEIMRTLEKGPIQPVGMIICDVDGLKLINDTLGHEIGDSLLITTAEIISTALGTQGIAARIGGDEFAI</sequence>
<accession>A0A7G6E7N7</accession>
<evidence type="ECO:0000313" key="2">
    <source>
        <dbReference type="EMBL" id="QNB48091.1"/>
    </source>
</evidence>
<keyword evidence="3" id="KW-1185">Reference proteome</keyword>
<dbReference type="PANTHER" id="PTHR45138:SF9">
    <property type="entry name" value="DIGUANYLATE CYCLASE DGCM-RELATED"/>
    <property type="match status" value="1"/>
</dbReference>
<dbReference type="GO" id="GO:0043709">
    <property type="term" value="P:cell adhesion involved in single-species biofilm formation"/>
    <property type="evidence" value="ECO:0007669"/>
    <property type="project" value="TreeGrafter"/>
</dbReference>
<dbReference type="InterPro" id="IPR043128">
    <property type="entry name" value="Rev_trsase/Diguanyl_cyclase"/>
</dbReference>
<evidence type="ECO:0000313" key="3">
    <source>
        <dbReference type="Proteomes" id="UP000515847"/>
    </source>
</evidence>
<dbReference type="Proteomes" id="UP000515847">
    <property type="component" value="Chromosome"/>
</dbReference>
<dbReference type="GO" id="GO:0005886">
    <property type="term" value="C:plasma membrane"/>
    <property type="evidence" value="ECO:0007669"/>
    <property type="project" value="TreeGrafter"/>
</dbReference>